<feature type="region of interest" description="Disordered" evidence="1">
    <location>
        <begin position="363"/>
        <end position="450"/>
    </location>
</feature>
<comment type="caution">
    <text evidence="2">The sequence shown here is derived from an EMBL/GenBank/DDBJ whole genome shotgun (WGS) entry which is preliminary data.</text>
</comment>
<feature type="region of interest" description="Disordered" evidence="1">
    <location>
        <begin position="1"/>
        <end position="23"/>
    </location>
</feature>
<feature type="compositionally biased region" description="Low complexity" evidence="1">
    <location>
        <begin position="436"/>
        <end position="450"/>
    </location>
</feature>
<accession>A0A8J3EEQ3</accession>
<evidence type="ECO:0000313" key="2">
    <source>
        <dbReference type="EMBL" id="GGG43903.1"/>
    </source>
</evidence>
<gene>
    <name evidence="2" type="ORF">GCM10010964_34120</name>
</gene>
<keyword evidence="3" id="KW-1185">Reference proteome</keyword>
<evidence type="ECO:0000256" key="1">
    <source>
        <dbReference type="SAM" id="MobiDB-lite"/>
    </source>
</evidence>
<protein>
    <submittedName>
        <fullName evidence="2">Uncharacterized protein</fullName>
    </submittedName>
</protein>
<sequence>MGWSDPRPDPDGAARGRSRDRPRAAWRGAASLLALGLPLLASACTVPRAKEARVVRSVGAPVPPRTGPPRRVELAAWQTAMDESGCRLSAAAPAGAARLSLEGGGGGAPALVRLRLAVPGGTARPMRFRPGGRYALRLAGDDRASGSGAAAPQIALAARDAWVAEAEIPPTVAGGRLLVAIPAARAATVRGPGLALALALAPSAAAAEDFVGCVETVAASRPGPPVVEAGLPGGWEVVRRRDACGLHRLDGPIGVSVAGLRGAGLAVTVHGHGAFERGRRYELRFTGDGSGTAAAWTAGAQAVSADTVVWAVPEDPSGSARVADLLRGGSLAVAAAGTTVGQTRLPPAGIAAERFLRCGETVFGRSPPRLPLATPPAAGEDGDRGRAPLGGTGHAPRGTAAATGTGGAAPPPPAEDGGTAFAGSALGAHGAPARIATAEVPEEAPVGAAP</sequence>
<evidence type="ECO:0000313" key="3">
    <source>
        <dbReference type="Proteomes" id="UP000597507"/>
    </source>
</evidence>
<proteinExistence type="predicted"/>
<dbReference type="Proteomes" id="UP000597507">
    <property type="component" value="Unassembled WGS sequence"/>
</dbReference>
<dbReference type="AlphaFoldDB" id="A0A8J3EEQ3"/>
<feature type="compositionally biased region" description="Low complexity" evidence="1">
    <location>
        <begin position="394"/>
        <end position="403"/>
    </location>
</feature>
<organism evidence="2 3">
    <name type="scientific">Caldovatus sediminis</name>
    <dbReference type="NCBI Taxonomy" id="2041189"/>
    <lineage>
        <taxon>Bacteria</taxon>
        <taxon>Pseudomonadati</taxon>
        <taxon>Pseudomonadota</taxon>
        <taxon>Alphaproteobacteria</taxon>
        <taxon>Acetobacterales</taxon>
        <taxon>Roseomonadaceae</taxon>
        <taxon>Caldovatus</taxon>
    </lineage>
</organism>
<reference evidence="2 3" key="1">
    <citation type="journal article" date="2014" name="Int. J. Syst. Evol. Microbiol.">
        <title>Complete genome sequence of Corynebacterium casei LMG S-19264T (=DSM 44701T), isolated from a smear-ripened cheese.</title>
        <authorList>
            <consortium name="US DOE Joint Genome Institute (JGI-PGF)"/>
            <person name="Walter F."/>
            <person name="Albersmeier A."/>
            <person name="Kalinowski J."/>
            <person name="Ruckert C."/>
        </authorList>
    </citation>
    <scope>NUCLEOTIDE SEQUENCE [LARGE SCALE GENOMIC DNA]</scope>
    <source>
        <strain evidence="2 3">CGMCC 1.16330</strain>
    </source>
</reference>
<dbReference type="EMBL" id="BMKS01000012">
    <property type="protein sequence ID" value="GGG43903.1"/>
    <property type="molecule type" value="Genomic_DNA"/>
</dbReference>
<name>A0A8J3EEQ3_9PROT</name>